<keyword evidence="3" id="KW-0812">Transmembrane</keyword>
<dbReference type="Gene3D" id="3.30.479.30">
    <property type="entry name" value="Band 7 domain"/>
    <property type="match status" value="1"/>
</dbReference>
<dbReference type="PANTHER" id="PTHR42911">
    <property type="entry name" value="MODULATOR OF FTSH PROTEASE HFLC"/>
    <property type="match status" value="1"/>
</dbReference>
<keyword evidence="3" id="KW-0472">Membrane</keyword>
<feature type="transmembrane region" description="Helical" evidence="3">
    <location>
        <begin position="15"/>
        <end position="39"/>
    </location>
</feature>
<comment type="subcellular location">
    <subcellularLocation>
        <location evidence="1">Membrane</location>
        <topology evidence="1">Single-pass membrane protein</topology>
    </subcellularLocation>
</comment>
<keyword evidence="3" id="KW-1133">Transmembrane helix</keyword>
<dbReference type="AlphaFoldDB" id="A0A318MWV0"/>
<comment type="caution">
    <text evidence="5">The sequence shown here is derived from an EMBL/GenBank/DDBJ whole genome shotgun (WGS) entry which is preliminary data.</text>
</comment>
<evidence type="ECO:0000313" key="5">
    <source>
        <dbReference type="EMBL" id="PXY95563.1"/>
    </source>
</evidence>
<accession>A0A318MWV0</accession>
<name>A0A318MWV0_FRIPE</name>
<proteinExistence type="predicted"/>
<dbReference type="GO" id="GO:0016020">
    <property type="term" value="C:membrane"/>
    <property type="evidence" value="ECO:0007669"/>
    <property type="project" value="UniProtKB-SubCell"/>
</dbReference>
<gene>
    <name evidence="5" type="ORF">DKK76_04635</name>
</gene>
<dbReference type="SMART" id="SM00244">
    <property type="entry name" value="PHB"/>
    <property type="match status" value="1"/>
</dbReference>
<evidence type="ECO:0000256" key="1">
    <source>
        <dbReference type="ARBA" id="ARBA00004167"/>
    </source>
</evidence>
<protein>
    <submittedName>
        <fullName evidence="5">Band 7 protein</fullName>
    </submittedName>
</protein>
<dbReference type="SUPFAM" id="SSF117892">
    <property type="entry name" value="Band 7/SPFH domain"/>
    <property type="match status" value="1"/>
</dbReference>
<feature type="domain" description="Band 7" evidence="4">
    <location>
        <begin position="34"/>
        <end position="197"/>
    </location>
</feature>
<feature type="coiled-coil region" evidence="2">
    <location>
        <begin position="196"/>
        <end position="227"/>
    </location>
</feature>
<sequence length="296" mass="33252">MNKGKIFNMKKEFSLILKIGMGIVALMVIYNLFTGWYTVDAGEKAIQLRNGAINRTVDAGLYYKLPFIDTVKYISTRTHNRTFERLSTYSKDQQPALIKASVTFKVPSNEVENVYLNFKDIEGLAANTIERQVPNQIENVFGHYSAIEAVQKRAQFTKDVNEAIKLALEQYPIVVESVQIEDIDFSRAYEQSVEDRMRAEVEVQTQKQNLEKEKINAEIAITKAKAIADSTLAQAKAEAEAVILKGEAEAKAIIAKTEALKANSALIELTKAERWDGRLPQTMLPNSTLPFVDAKK</sequence>
<dbReference type="InterPro" id="IPR001107">
    <property type="entry name" value="Band_7"/>
</dbReference>
<dbReference type="InterPro" id="IPR000163">
    <property type="entry name" value="Prohibitin"/>
</dbReference>
<organism evidence="5 6">
    <name type="scientific">Frischella perrara</name>
    <dbReference type="NCBI Taxonomy" id="1267021"/>
    <lineage>
        <taxon>Bacteria</taxon>
        <taxon>Pseudomonadati</taxon>
        <taxon>Pseudomonadota</taxon>
        <taxon>Gammaproteobacteria</taxon>
        <taxon>Orbales</taxon>
        <taxon>Orbaceae</taxon>
        <taxon>Frischella</taxon>
    </lineage>
</organism>
<dbReference type="EMBL" id="QGLM01000010">
    <property type="protein sequence ID" value="PXY95563.1"/>
    <property type="molecule type" value="Genomic_DNA"/>
</dbReference>
<dbReference type="PANTHER" id="PTHR42911:SF2">
    <property type="entry name" value="PROHIBITIN FAMILY PROTEIN"/>
    <property type="match status" value="1"/>
</dbReference>
<dbReference type="Pfam" id="PF01145">
    <property type="entry name" value="Band_7"/>
    <property type="match status" value="1"/>
</dbReference>
<keyword evidence="2" id="KW-0175">Coiled coil</keyword>
<evidence type="ECO:0000256" key="3">
    <source>
        <dbReference type="SAM" id="Phobius"/>
    </source>
</evidence>
<dbReference type="InterPro" id="IPR036013">
    <property type="entry name" value="Band_7/SPFH_dom_sf"/>
</dbReference>
<dbReference type="Proteomes" id="UP000247838">
    <property type="component" value="Unassembled WGS sequence"/>
</dbReference>
<dbReference type="CDD" id="cd03401">
    <property type="entry name" value="SPFH_prohibitin"/>
    <property type="match status" value="1"/>
</dbReference>
<evidence type="ECO:0000256" key="2">
    <source>
        <dbReference type="SAM" id="Coils"/>
    </source>
</evidence>
<evidence type="ECO:0000313" key="6">
    <source>
        <dbReference type="Proteomes" id="UP000247838"/>
    </source>
</evidence>
<evidence type="ECO:0000259" key="4">
    <source>
        <dbReference type="SMART" id="SM00244"/>
    </source>
</evidence>
<reference evidence="5 6" key="1">
    <citation type="submission" date="2018-05" db="EMBL/GenBank/DDBJ databases">
        <title>Reference genomes for bee gut microbiota database.</title>
        <authorList>
            <person name="Ellegaard K.M."/>
        </authorList>
    </citation>
    <scope>NUCLEOTIDE SEQUENCE [LARGE SCALE GENOMIC DNA]</scope>
    <source>
        <strain evidence="5 6">ESL0167</strain>
    </source>
</reference>